<dbReference type="Pfam" id="PF08486">
    <property type="entry name" value="SpoIID"/>
    <property type="match status" value="1"/>
</dbReference>
<dbReference type="InterPro" id="IPR013693">
    <property type="entry name" value="SpoIID/LytB_N"/>
</dbReference>
<reference evidence="1 2" key="1">
    <citation type="submission" date="2022-04" db="EMBL/GenBank/DDBJ databases">
        <title>Genome sequence of C. roseum typestrain.</title>
        <authorList>
            <person name="Poehlein A."/>
            <person name="Schoch T."/>
            <person name="Duerre P."/>
            <person name="Daniel R."/>
        </authorList>
    </citation>
    <scope>NUCLEOTIDE SEQUENCE [LARGE SCALE GENOMIC DNA]</scope>
    <source>
        <strain evidence="1 2">DSM 7320</strain>
    </source>
</reference>
<dbReference type="STRING" id="84029.CROST_45510"/>
<evidence type="ECO:0000313" key="1">
    <source>
        <dbReference type="EMBL" id="URZ12972.1"/>
    </source>
</evidence>
<dbReference type="Proteomes" id="UP000190951">
    <property type="component" value="Chromosome"/>
</dbReference>
<protein>
    <submittedName>
        <fullName evidence="1">Uncharacterized protein</fullName>
    </submittedName>
</protein>
<dbReference type="RefSeq" id="WP_077835774.1">
    <property type="nucleotide sequence ID" value="NZ_CP096983.1"/>
</dbReference>
<dbReference type="KEGG" id="crw:CROST_037220"/>
<dbReference type="EMBL" id="CP096983">
    <property type="protein sequence ID" value="URZ12972.1"/>
    <property type="molecule type" value="Genomic_DNA"/>
</dbReference>
<evidence type="ECO:0000313" key="2">
    <source>
        <dbReference type="Proteomes" id="UP000190951"/>
    </source>
</evidence>
<dbReference type="InterPro" id="IPR013486">
    <property type="entry name" value="SpoIID/LytB"/>
</dbReference>
<dbReference type="NCBIfam" id="TIGR02669">
    <property type="entry name" value="SpoIID_LytB"/>
    <property type="match status" value="1"/>
</dbReference>
<dbReference type="NCBIfam" id="TIGR02870">
    <property type="entry name" value="spore_II_D"/>
    <property type="match status" value="1"/>
</dbReference>
<dbReference type="AlphaFoldDB" id="A0A1S8KX90"/>
<gene>
    <name evidence="1" type="ORF">CROST_037220</name>
</gene>
<dbReference type="GO" id="GO:0030435">
    <property type="term" value="P:sporulation resulting in formation of a cellular spore"/>
    <property type="evidence" value="ECO:0007669"/>
    <property type="project" value="InterPro"/>
</dbReference>
<keyword evidence="2" id="KW-1185">Reference proteome</keyword>
<proteinExistence type="predicted"/>
<organism evidence="1 2">
    <name type="scientific">Clostridium felsineum</name>
    <dbReference type="NCBI Taxonomy" id="36839"/>
    <lineage>
        <taxon>Bacteria</taxon>
        <taxon>Bacillati</taxon>
        <taxon>Bacillota</taxon>
        <taxon>Clostridia</taxon>
        <taxon>Eubacteriales</taxon>
        <taxon>Clostridiaceae</taxon>
        <taxon>Clostridium</taxon>
    </lineage>
</organism>
<accession>A0A1S8KX90</accession>
<name>A0A1S8KX90_9CLOT</name>
<dbReference type="PANTHER" id="PTHR30032:SF4">
    <property type="entry name" value="AMIDASE ENHANCER"/>
    <property type="match status" value="1"/>
</dbReference>
<dbReference type="PANTHER" id="PTHR30032">
    <property type="entry name" value="N-ACETYLMURAMOYL-L-ALANINE AMIDASE-RELATED"/>
    <property type="match status" value="1"/>
</dbReference>
<dbReference type="InterPro" id="IPR051922">
    <property type="entry name" value="Bact_Sporulation_Assoc"/>
</dbReference>
<sequence length="344" mass="38600">MIKRFLMGLAVVIVFVFLVSIFIGGINNNEYYKKGGNVSKKSYNKNNDDLDIVKKNTEDCEITVYMSNEKKIENLNLEEYVKGVVPSEMPAEFNIEALKAQAIAARTFAVCHMEEFGGKKYKDAYGADVVNTVQCQVYTDKKDVLSKFPKDKANEYWNKVSTAVEDTKGEVITYKNKIITDPYYFSVSSGKTENIKEVLNEDKPYLRSVLSPGEESASKYKTTLKMSYGDFVDKINSCVNNKINSIQARMGISIVKKNSTGSVNEVKVGNNVLLGTKFRTILGLNSTNFQIKYNISSIEFDCIGYGHGLGMSQWGAKAMADKGSNYKDIIKHYYTGVEIKNISY</sequence>
<dbReference type="GO" id="GO:0030288">
    <property type="term" value="C:outer membrane-bounded periplasmic space"/>
    <property type="evidence" value="ECO:0007669"/>
    <property type="project" value="TreeGrafter"/>
</dbReference>
<dbReference type="InterPro" id="IPR014225">
    <property type="entry name" value="Spore_II_D_firmicutes"/>
</dbReference>